<accession>A0A6I3SK43</accession>
<dbReference type="PANTHER" id="PTHR32329">
    <property type="entry name" value="BIFUNCTIONAL PROTEIN [INCLUDES 2-HYDROXYACYL-COA DEHYDRATASE (N-TER) AND ITS ACTIVATOR DOMAIN (C_TERM)-RELATED"/>
    <property type="match status" value="1"/>
</dbReference>
<gene>
    <name evidence="1" type="ORF">GJ688_09920</name>
</gene>
<dbReference type="Gene3D" id="3.40.50.11900">
    <property type="match status" value="1"/>
</dbReference>
<dbReference type="OrthoDB" id="9780120at2"/>
<name>A0A6I3SK43_HELMO</name>
<dbReference type="EMBL" id="WNKU01000010">
    <property type="protein sequence ID" value="MTV49294.1"/>
    <property type="molecule type" value="Genomic_DNA"/>
</dbReference>
<protein>
    <submittedName>
        <fullName evidence="1">CoA protein activase</fullName>
    </submittedName>
</protein>
<dbReference type="PANTHER" id="PTHR32329:SF2">
    <property type="entry name" value="BIFUNCTIONAL PROTEIN [INCLUDES 2-HYDROXYACYL-COA DEHYDRATASE (N-TER) AND ITS ACTIVATOR DOMAIN (C_TERM)"/>
    <property type="match status" value="1"/>
</dbReference>
<dbReference type="Proteomes" id="UP000430670">
    <property type="component" value="Unassembled WGS sequence"/>
</dbReference>
<evidence type="ECO:0000313" key="1">
    <source>
        <dbReference type="EMBL" id="MTV49294.1"/>
    </source>
</evidence>
<organism evidence="1 2">
    <name type="scientific">Heliobacterium mobile</name>
    <name type="common">Heliobacillus mobilis</name>
    <dbReference type="NCBI Taxonomy" id="28064"/>
    <lineage>
        <taxon>Bacteria</taxon>
        <taxon>Bacillati</taxon>
        <taxon>Bacillota</taxon>
        <taxon>Clostridia</taxon>
        <taxon>Eubacteriales</taxon>
        <taxon>Heliobacteriaceae</taxon>
        <taxon>Heliobacterium</taxon>
    </lineage>
</organism>
<evidence type="ECO:0000313" key="2">
    <source>
        <dbReference type="Proteomes" id="UP000430670"/>
    </source>
</evidence>
<dbReference type="Pfam" id="PF06050">
    <property type="entry name" value="HGD-D"/>
    <property type="match status" value="1"/>
</dbReference>
<proteinExistence type="predicted"/>
<reference evidence="1 2" key="1">
    <citation type="submission" date="2019-11" db="EMBL/GenBank/DDBJ databases">
        <title>Whole-genome sequence of a the green, strictly anaerobic photosynthetic bacterium Heliobacillus mobilis DSM 6151.</title>
        <authorList>
            <person name="Kyndt J.A."/>
            <person name="Meyer T.E."/>
        </authorList>
    </citation>
    <scope>NUCLEOTIDE SEQUENCE [LARGE SCALE GENOMIC DNA]</scope>
    <source>
        <strain evidence="1 2">DSM 6151</strain>
    </source>
</reference>
<dbReference type="RefSeq" id="WP_155476400.1">
    <property type="nucleotide sequence ID" value="NZ_WNKU01000010.1"/>
</dbReference>
<comment type="caution">
    <text evidence="1">The sequence shown here is derived from an EMBL/GenBank/DDBJ whole genome shotgun (WGS) entry which is preliminary data.</text>
</comment>
<dbReference type="InterPro" id="IPR010327">
    <property type="entry name" value="FldB/FldC_alpha/beta"/>
</dbReference>
<sequence length="367" mass="41034">MKVTFPHMGNMAIVVKALLKELNIEFIPPPPITKRTLSLGVQHAPESACLPLKMNIGNFLEAAEKGADTVLMAGGIGPCRFGYYNQVQREILNDLGVNLNMIVLEPPDNHIGELLKRLRALTGSNSWWRLVKAIRFAFAKCEALDDLEKAASRIRCRELQRGDVDRVYAQACEAIDQTTTPKEIEQCRDEFLTKMRSLPLDHQKRPIRIGIVGEIYTLLEPSSNGFMEKNLGRLGAEVSRSIYLSEWVNEHLLKGLLPVKGHKLTRKRAQPYLSCMVGGHGQESIGATIEYAQQGYDGVIQVGPLTCMPEIVAQSIMPNVEKDFHIPVLTIYVDEQTGEAGLLTRLEAFVDMLERRKRNQVESGMQG</sequence>
<dbReference type="AlphaFoldDB" id="A0A6I3SK43"/>
<dbReference type="InterPro" id="IPR051805">
    <property type="entry name" value="Dehydratase_Activator_Redct"/>
</dbReference>
<keyword evidence="2" id="KW-1185">Reference proteome</keyword>